<evidence type="ECO:0000256" key="7">
    <source>
        <dbReference type="SAM" id="MobiDB-lite"/>
    </source>
</evidence>
<evidence type="ECO:0000256" key="1">
    <source>
        <dbReference type="ARBA" id="ARBA00022723"/>
    </source>
</evidence>
<feature type="compositionally biased region" description="Basic and acidic residues" evidence="7">
    <location>
        <begin position="730"/>
        <end position="742"/>
    </location>
</feature>
<dbReference type="GO" id="GO:0008270">
    <property type="term" value="F:zinc ion binding"/>
    <property type="evidence" value="ECO:0007669"/>
    <property type="project" value="UniProtKB-KW"/>
</dbReference>
<keyword evidence="5" id="KW-0539">Nucleus</keyword>
<evidence type="ECO:0000256" key="4">
    <source>
        <dbReference type="ARBA" id="ARBA00022833"/>
    </source>
</evidence>
<dbReference type="InterPro" id="IPR013087">
    <property type="entry name" value="Znf_C2H2_type"/>
</dbReference>
<keyword evidence="1" id="KW-0479">Metal-binding</keyword>
<evidence type="ECO:0000256" key="6">
    <source>
        <dbReference type="PROSITE-ProRule" id="PRU00042"/>
    </source>
</evidence>
<evidence type="ECO:0000256" key="2">
    <source>
        <dbReference type="ARBA" id="ARBA00022737"/>
    </source>
</evidence>
<gene>
    <name evidence="9" type="ORF">M011DRAFT_186452</name>
</gene>
<dbReference type="SMART" id="SM00355">
    <property type="entry name" value="ZnF_C2H2"/>
    <property type="match status" value="3"/>
</dbReference>
<evidence type="ECO:0000313" key="10">
    <source>
        <dbReference type="Proteomes" id="UP000799440"/>
    </source>
</evidence>
<feature type="compositionally biased region" description="Polar residues" evidence="7">
    <location>
        <begin position="186"/>
        <end position="209"/>
    </location>
</feature>
<dbReference type="Proteomes" id="UP000799440">
    <property type="component" value="Unassembled WGS sequence"/>
</dbReference>
<proteinExistence type="predicted"/>
<feature type="region of interest" description="Disordered" evidence="7">
    <location>
        <begin position="1"/>
        <end position="22"/>
    </location>
</feature>
<evidence type="ECO:0000259" key="8">
    <source>
        <dbReference type="PROSITE" id="PS50157"/>
    </source>
</evidence>
<dbReference type="EMBL" id="MU006563">
    <property type="protein sequence ID" value="KAF2750880.1"/>
    <property type="molecule type" value="Genomic_DNA"/>
</dbReference>
<evidence type="ECO:0000313" key="9">
    <source>
        <dbReference type="EMBL" id="KAF2750880.1"/>
    </source>
</evidence>
<dbReference type="PROSITE" id="PS50157">
    <property type="entry name" value="ZINC_FINGER_C2H2_2"/>
    <property type="match status" value="1"/>
</dbReference>
<dbReference type="GO" id="GO:0005634">
    <property type="term" value="C:nucleus"/>
    <property type="evidence" value="ECO:0007669"/>
    <property type="project" value="TreeGrafter"/>
</dbReference>
<feature type="domain" description="C2H2-type" evidence="8">
    <location>
        <begin position="364"/>
        <end position="392"/>
    </location>
</feature>
<feature type="region of interest" description="Disordered" evidence="7">
    <location>
        <begin position="296"/>
        <end position="352"/>
    </location>
</feature>
<feature type="region of interest" description="Disordered" evidence="7">
    <location>
        <begin position="110"/>
        <end position="216"/>
    </location>
</feature>
<feature type="compositionally biased region" description="Basic and acidic residues" evidence="7">
    <location>
        <begin position="333"/>
        <end position="345"/>
    </location>
</feature>
<feature type="region of interest" description="Disordered" evidence="7">
    <location>
        <begin position="713"/>
        <end position="742"/>
    </location>
</feature>
<organism evidence="9 10">
    <name type="scientific">Sporormia fimetaria CBS 119925</name>
    <dbReference type="NCBI Taxonomy" id="1340428"/>
    <lineage>
        <taxon>Eukaryota</taxon>
        <taxon>Fungi</taxon>
        <taxon>Dikarya</taxon>
        <taxon>Ascomycota</taxon>
        <taxon>Pezizomycotina</taxon>
        <taxon>Dothideomycetes</taxon>
        <taxon>Pleosporomycetidae</taxon>
        <taxon>Pleosporales</taxon>
        <taxon>Sporormiaceae</taxon>
        <taxon>Sporormia</taxon>
    </lineage>
</organism>
<name>A0A6A6VMU1_9PLEO</name>
<dbReference type="GO" id="GO:0000981">
    <property type="term" value="F:DNA-binding transcription factor activity, RNA polymerase II-specific"/>
    <property type="evidence" value="ECO:0007669"/>
    <property type="project" value="TreeGrafter"/>
</dbReference>
<evidence type="ECO:0000256" key="5">
    <source>
        <dbReference type="ARBA" id="ARBA00023242"/>
    </source>
</evidence>
<feature type="compositionally biased region" description="Polar residues" evidence="7">
    <location>
        <begin position="315"/>
        <end position="325"/>
    </location>
</feature>
<reference evidence="9" key="1">
    <citation type="journal article" date="2020" name="Stud. Mycol.">
        <title>101 Dothideomycetes genomes: a test case for predicting lifestyles and emergence of pathogens.</title>
        <authorList>
            <person name="Haridas S."/>
            <person name="Albert R."/>
            <person name="Binder M."/>
            <person name="Bloem J."/>
            <person name="Labutti K."/>
            <person name="Salamov A."/>
            <person name="Andreopoulos B."/>
            <person name="Baker S."/>
            <person name="Barry K."/>
            <person name="Bills G."/>
            <person name="Bluhm B."/>
            <person name="Cannon C."/>
            <person name="Castanera R."/>
            <person name="Culley D."/>
            <person name="Daum C."/>
            <person name="Ezra D."/>
            <person name="Gonzalez J."/>
            <person name="Henrissat B."/>
            <person name="Kuo A."/>
            <person name="Liang C."/>
            <person name="Lipzen A."/>
            <person name="Lutzoni F."/>
            <person name="Magnuson J."/>
            <person name="Mondo S."/>
            <person name="Nolan M."/>
            <person name="Ohm R."/>
            <person name="Pangilinan J."/>
            <person name="Park H.-J."/>
            <person name="Ramirez L."/>
            <person name="Alfaro M."/>
            <person name="Sun H."/>
            <person name="Tritt A."/>
            <person name="Yoshinaga Y."/>
            <person name="Zwiers L.-H."/>
            <person name="Turgeon B."/>
            <person name="Goodwin S."/>
            <person name="Spatafora J."/>
            <person name="Crous P."/>
            <person name="Grigoriev I."/>
        </authorList>
    </citation>
    <scope>NUCLEOTIDE SEQUENCE</scope>
    <source>
        <strain evidence="9">CBS 119925</strain>
    </source>
</reference>
<dbReference type="PANTHER" id="PTHR24394">
    <property type="entry name" value="ZINC FINGER PROTEIN"/>
    <property type="match status" value="1"/>
</dbReference>
<dbReference type="PANTHER" id="PTHR24394:SF29">
    <property type="entry name" value="MYONEURIN"/>
    <property type="match status" value="1"/>
</dbReference>
<accession>A0A6A6VMU1</accession>
<keyword evidence="2" id="KW-0677">Repeat</keyword>
<feature type="compositionally biased region" description="Polar residues" evidence="7">
    <location>
        <begin position="141"/>
        <end position="171"/>
    </location>
</feature>
<dbReference type="AlphaFoldDB" id="A0A6A6VMU1"/>
<keyword evidence="10" id="KW-1185">Reference proteome</keyword>
<keyword evidence="4" id="KW-0862">Zinc</keyword>
<keyword evidence="3 6" id="KW-0863">Zinc-finger</keyword>
<dbReference type="PROSITE" id="PS00028">
    <property type="entry name" value="ZINC_FINGER_C2H2_1"/>
    <property type="match status" value="2"/>
</dbReference>
<feature type="compositionally biased region" description="Basic and acidic residues" evidence="7">
    <location>
        <begin position="130"/>
        <end position="140"/>
    </location>
</feature>
<sequence length="847" mass="96073">MDRTHNPSSVFQTSTLSSTTKAKFRHSTMKTWLHNRKARRYHAELVPVSDRPVDQRPANQLYVHTNAPFNSDYKVATIGPKSIDRLSIERYLSAPLEDEPASVPAINAALQRQSSQRSLQTWTPLRSRHSRESSRDKFSDSKWTNRGPESTRTSYSMSRANLWSHQRSKSPPGNAENRHAEYDRSPVTNLTTTPRPLTSGNIASLSTGPPEQHMPDYEHNRDVEYRLRAKKEIADIQRRASLLEERIRISLAAKDTTQPLSPTMTDQIAYQQMQTKPKLAWILGPEVMEALTIERPQSSGSALSGTAGPLRRHGSSGTLGDQSTAGVLRRARSNSELEQTKRRTAAEQGVGSIPERMPSRRTRFFCTFCLKRFHTKVDWMRHEQTAHMPEELWVCCPRTGEFPDRCPFCAKSHPSPSHLADHNYISCQEKPLSERTFSQQDSFLQHISLVHKVTPGQKPLRMTELLAAWRQTSPLRTDHQALHCGFCGKVFRTYNERTEHVSNHFLRGSDMISWWNERLSHEVPDPKPSEAMRRNLDLPHRCLYCERVYRNLAVAQKLHPLCTMWSCSFLPGMQYTIFPAGSKEKPEAVCCFCNEALVRGASKVKGTVLREHVVQHNFRNCTQRLYFSGQRFRQHLQETHKSRFDGSLFAGWTLLLKSSRRTKPSVFEAVQASGQVKRAYTDPVTTEAANAQRGQLQTPKMNFMDLTETPLRATAPTRKLQRKASAPNMAEKRDREERDATHSLKRAATMDDLSGKIASQTKAGFPAASLPMDAVKPCPLFYRRDVEASTRNILYVRDKLDGPVSKNGQKVFRQVPGSLFGGLVLHSSLVGAVPARMTNSVDIYSLH</sequence>
<evidence type="ECO:0000256" key="3">
    <source>
        <dbReference type="ARBA" id="ARBA00022771"/>
    </source>
</evidence>
<protein>
    <recommendedName>
        <fullName evidence="8">C2H2-type domain-containing protein</fullName>
    </recommendedName>
</protein>
<dbReference type="OrthoDB" id="10056939at2759"/>
<feature type="compositionally biased region" description="Low complexity" evidence="7">
    <location>
        <begin position="110"/>
        <end position="120"/>
    </location>
</feature>
<feature type="compositionally biased region" description="Polar residues" evidence="7">
    <location>
        <begin position="1"/>
        <end position="21"/>
    </location>
</feature>